<protein>
    <submittedName>
        <fullName evidence="2">Uncharacterized protein</fullName>
    </submittedName>
</protein>
<sequence>MPKDSKTAPSCPKCSSTTAQSSGTVLCGHHASEQPHPAAPNATPAGDKVLMHTGSWMENSSNLNESFHL</sequence>
<dbReference type="Proteomes" id="UP000275078">
    <property type="component" value="Unassembled WGS sequence"/>
</dbReference>
<gene>
    <name evidence="2" type="ORF">BJ508DRAFT_322102</name>
</gene>
<name>A0A3N4IP51_ASCIM</name>
<evidence type="ECO:0000256" key="1">
    <source>
        <dbReference type="SAM" id="MobiDB-lite"/>
    </source>
</evidence>
<feature type="compositionally biased region" description="Polar residues" evidence="1">
    <location>
        <begin position="13"/>
        <end position="24"/>
    </location>
</feature>
<proteinExistence type="predicted"/>
<organism evidence="2 3">
    <name type="scientific">Ascobolus immersus RN42</name>
    <dbReference type="NCBI Taxonomy" id="1160509"/>
    <lineage>
        <taxon>Eukaryota</taxon>
        <taxon>Fungi</taxon>
        <taxon>Dikarya</taxon>
        <taxon>Ascomycota</taxon>
        <taxon>Pezizomycotina</taxon>
        <taxon>Pezizomycetes</taxon>
        <taxon>Pezizales</taxon>
        <taxon>Ascobolaceae</taxon>
        <taxon>Ascobolus</taxon>
    </lineage>
</organism>
<feature type="region of interest" description="Disordered" evidence="1">
    <location>
        <begin position="1"/>
        <end position="46"/>
    </location>
</feature>
<keyword evidence="3" id="KW-1185">Reference proteome</keyword>
<reference evidence="2 3" key="1">
    <citation type="journal article" date="2018" name="Nat. Ecol. Evol.">
        <title>Pezizomycetes genomes reveal the molecular basis of ectomycorrhizal truffle lifestyle.</title>
        <authorList>
            <person name="Murat C."/>
            <person name="Payen T."/>
            <person name="Noel B."/>
            <person name="Kuo A."/>
            <person name="Morin E."/>
            <person name="Chen J."/>
            <person name="Kohler A."/>
            <person name="Krizsan K."/>
            <person name="Balestrini R."/>
            <person name="Da Silva C."/>
            <person name="Montanini B."/>
            <person name="Hainaut M."/>
            <person name="Levati E."/>
            <person name="Barry K.W."/>
            <person name="Belfiori B."/>
            <person name="Cichocki N."/>
            <person name="Clum A."/>
            <person name="Dockter R.B."/>
            <person name="Fauchery L."/>
            <person name="Guy J."/>
            <person name="Iotti M."/>
            <person name="Le Tacon F."/>
            <person name="Lindquist E.A."/>
            <person name="Lipzen A."/>
            <person name="Malagnac F."/>
            <person name="Mello A."/>
            <person name="Molinier V."/>
            <person name="Miyauchi S."/>
            <person name="Poulain J."/>
            <person name="Riccioni C."/>
            <person name="Rubini A."/>
            <person name="Sitrit Y."/>
            <person name="Splivallo R."/>
            <person name="Traeger S."/>
            <person name="Wang M."/>
            <person name="Zifcakova L."/>
            <person name="Wipf D."/>
            <person name="Zambonelli A."/>
            <person name="Paolocci F."/>
            <person name="Nowrousian M."/>
            <person name="Ottonello S."/>
            <person name="Baldrian P."/>
            <person name="Spatafora J.W."/>
            <person name="Henrissat B."/>
            <person name="Nagy L.G."/>
            <person name="Aury J.M."/>
            <person name="Wincker P."/>
            <person name="Grigoriev I.V."/>
            <person name="Bonfante P."/>
            <person name="Martin F.M."/>
        </authorList>
    </citation>
    <scope>NUCLEOTIDE SEQUENCE [LARGE SCALE GENOMIC DNA]</scope>
    <source>
        <strain evidence="2 3">RN42</strain>
    </source>
</reference>
<evidence type="ECO:0000313" key="3">
    <source>
        <dbReference type="Proteomes" id="UP000275078"/>
    </source>
</evidence>
<accession>A0A3N4IP51</accession>
<dbReference type="EMBL" id="ML119651">
    <property type="protein sequence ID" value="RPA85950.1"/>
    <property type="molecule type" value="Genomic_DNA"/>
</dbReference>
<dbReference type="AlphaFoldDB" id="A0A3N4IP51"/>
<evidence type="ECO:0000313" key="2">
    <source>
        <dbReference type="EMBL" id="RPA85950.1"/>
    </source>
</evidence>